<name>A0A165K472_XYLHT</name>
<dbReference type="InterPro" id="IPR018820">
    <property type="entry name" value="BRE4-related_DUF2421"/>
</dbReference>
<feature type="compositionally biased region" description="Basic and acidic residues" evidence="5">
    <location>
        <begin position="1094"/>
        <end position="1108"/>
    </location>
</feature>
<feature type="compositionally biased region" description="Low complexity" evidence="5">
    <location>
        <begin position="1032"/>
        <end position="1062"/>
    </location>
</feature>
<evidence type="ECO:0000256" key="4">
    <source>
        <dbReference type="ARBA" id="ARBA00023136"/>
    </source>
</evidence>
<gene>
    <name evidence="10" type="ORF">L228DRAFT_258315</name>
</gene>
<comment type="subcellular location">
    <subcellularLocation>
        <location evidence="1">Membrane</location>
        <topology evidence="1">Multi-pass membrane protein</topology>
    </subcellularLocation>
</comment>
<feature type="transmembrane region" description="Helical" evidence="6">
    <location>
        <begin position="105"/>
        <end position="126"/>
    </location>
</feature>
<dbReference type="InterPro" id="IPR049453">
    <property type="entry name" value="Memb_transporter_dom"/>
</dbReference>
<feature type="domain" description="Putative ER transporter 6TM N-terminal" evidence="8">
    <location>
        <begin position="136"/>
        <end position="355"/>
    </location>
</feature>
<dbReference type="RefSeq" id="XP_018192518.1">
    <property type="nucleotide sequence ID" value="XM_018334072.1"/>
</dbReference>
<feature type="transmembrane region" description="Helical" evidence="6">
    <location>
        <begin position="203"/>
        <end position="222"/>
    </location>
</feature>
<protein>
    <recommendedName>
        <fullName evidence="12">ER transporter 6TM N-terminal domain-containing protein</fullName>
    </recommendedName>
</protein>
<dbReference type="InterPro" id="IPR018823">
    <property type="entry name" value="ArAE_2_N"/>
</dbReference>
<evidence type="ECO:0000259" key="8">
    <source>
        <dbReference type="Pfam" id="PF10337"/>
    </source>
</evidence>
<evidence type="ECO:0000259" key="9">
    <source>
        <dbReference type="Pfam" id="PF13515"/>
    </source>
</evidence>
<reference evidence="10 11" key="1">
    <citation type="journal article" date="2016" name="Fungal Biol.">
        <title>The genome of Xylona heveae provides a window into fungal endophytism.</title>
        <authorList>
            <person name="Gazis R."/>
            <person name="Kuo A."/>
            <person name="Riley R."/>
            <person name="LaButti K."/>
            <person name="Lipzen A."/>
            <person name="Lin J."/>
            <person name="Amirebrahimi M."/>
            <person name="Hesse C.N."/>
            <person name="Spatafora J.W."/>
            <person name="Henrissat B."/>
            <person name="Hainaut M."/>
            <person name="Grigoriev I.V."/>
            <person name="Hibbett D.S."/>
        </authorList>
    </citation>
    <scope>NUCLEOTIDE SEQUENCE [LARGE SCALE GENOMIC DNA]</scope>
    <source>
        <strain evidence="10 11">TC161</strain>
    </source>
</reference>
<feature type="compositionally biased region" description="Polar residues" evidence="5">
    <location>
        <begin position="1077"/>
        <end position="1087"/>
    </location>
</feature>
<feature type="transmembrane region" description="Helical" evidence="6">
    <location>
        <begin position="771"/>
        <end position="795"/>
    </location>
</feature>
<keyword evidence="2 6" id="KW-0812">Transmembrane</keyword>
<dbReference type="Pfam" id="PF10337">
    <property type="entry name" value="ArAE_2_N"/>
    <property type="match status" value="1"/>
</dbReference>
<keyword evidence="3 6" id="KW-1133">Transmembrane helix</keyword>
<evidence type="ECO:0000256" key="5">
    <source>
        <dbReference type="SAM" id="MobiDB-lite"/>
    </source>
</evidence>
<evidence type="ECO:0000256" key="6">
    <source>
        <dbReference type="SAM" id="Phobius"/>
    </source>
</evidence>
<dbReference type="Pfam" id="PF10334">
    <property type="entry name" value="BRE4"/>
    <property type="match status" value="1"/>
</dbReference>
<evidence type="ECO:0000256" key="1">
    <source>
        <dbReference type="ARBA" id="ARBA00004141"/>
    </source>
</evidence>
<feature type="region of interest" description="Disordered" evidence="5">
    <location>
        <begin position="1031"/>
        <end position="1108"/>
    </location>
</feature>
<feature type="transmembrane region" description="Helical" evidence="6">
    <location>
        <begin position="165"/>
        <end position="183"/>
    </location>
</feature>
<dbReference type="PANTHER" id="PTHR37994">
    <property type="entry name" value="ARAE_2_N DOMAIN-CONTAINING PROTEIN-RELATED"/>
    <property type="match status" value="1"/>
</dbReference>
<evidence type="ECO:0000259" key="7">
    <source>
        <dbReference type="Pfam" id="PF10334"/>
    </source>
</evidence>
<keyword evidence="4 6" id="KW-0472">Membrane</keyword>
<dbReference type="GO" id="GO:0016020">
    <property type="term" value="C:membrane"/>
    <property type="evidence" value="ECO:0007669"/>
    <property type="project" value="UniProtKB-SubCell"/>
</dbReference>
<sequence>MASSAPAGSSSRGPATDNAPPAQTPAKKGVWKAKMRTYWAKIGLDWLTFQMMIKGALPPTISLAIYQSSSVPPIYTTVGYLISIASMIGMALLPRAKFIQAMIMAVLCICVACSANLLGAYCAVKARQHTEPQVGYNASASAVATLWLFFLLFLINALKARFDQLRFASMAFSLYTSVSMTYATQFENMAAARTYNRKLLEGFMTGFAIATGVSLFVFPISVRTIWLKQATGFLGLSRGLLKAEGKYIHSLGSKDMYGKGAPRDESPESDAEHKHIEHESEVDPKQRPEAQALRGLVTGLAGLFGKMSADLEFAKREAAFGKLDAKDFQDILQHLRAILIPSIGFTSVIDIFDKVAEGRGWKSTSVQDPSGGFSAQIEGHLDTKNNSRNEWHQFMKSFREPFQTMTQAMDGGLEHAMITLELLPKPKKAHGNGQANEDVEAKGGVLEPGDRNYYGFLQRQADEYFIERERRLKKWCAENHVQVSSTFFKDPFQGLPKTADLDELARQSRHQRQLFVILYIEYLIHAKNEAVLGLVRFADGKVADGTMSKRRILLPTLKRLKKWVLTALSNEDNSVDQPDIDPLEVAAQDIYVGDAMKRRKDPEHLPPTNFREKVGEAIRWIPRVLRSQEAAFGLRTACACITVGVIGALHQSQHFYIEQRIFWAMIMIAIAMTPTSGASLFGFFTRVSGTLVAAIMSYVIWYIVAGKTGGIITMLGFFTAIEYYFWIKYPRFVMILIIGVVTQILIVGYELQVRKIGEQLAQTNQQKYYPVYLLSPYRLAVVLGGMGVAFFWTIFPFPMTDRSQLRKGLGASLYLLANYYSCVHETVRLRLAGVDGDCNNRKSPAHRLSKVRQKVFSKQMLLIGGLREHFSFVRYELSVGGKFPKERYNNLVNAAQSLLHYMALISYSSGTFSRAHHSQDREWIQAFGQIMRDVNVTSHEITSMLFLLSSAVTNGQPLPPYLQRPTPYRLASEIMEADHSILGVEHIGQPGYSAFVVMQVATSLMNMKLEELLREVRLLVGEIDFSFNMHGTSSNSTSATTSTAASTAPPSAMGSATRLATRTRSRESSDSSTDGSVTQYDHYTGNQPVELDAEGDRERVRQNARYQD</sequence>
<organism evidence="10 11">
    <name type="scientific">Xylona heveae (strain CBS 132557 / TC161)</name>
    <dbReference type="NCBI Taxonomy" id="1328760"/>
    <lineage>
        <taxon>Eukaryota</taxon>
        <taxon>Fungi</taxon>
        <taxon>Dikarya</taxon>
        <taxon>Ascomycota</taxon>
        <taxon>Pezizomycotina</taxon>
        <taxon>Xylonomycetes</taxon>
        <taxon>Xylonales</taxon>
        <taxon>Xylonaceae</taxon>
        <taxon>Xylona</taxon>
    </lineage>
</organism>
<feature type="transmembrane region" description="Helical" evidence="6">
    <location>
        <begin position="699"/>
        <end position="726"/>
    </location>
</feature>
<feature type="compositionally biased region" description="Low complexity" evidence="5">
    <location>
        <begin position="1"/>
        <end position="15"/>
    </location>
</feature>
<feature type="transmembrane region" description="Helical" evidence="6">
    <location>
        <begin position="661"/>
        <end position="687"/>
    </location>
</feature>
<feature type="domain" description="DUF2421" evidence="7">
    <location>
        <begin position="796"/>
        <end position="979"/>
    </location>
</feature>
<evidence type="ECO:0000313" key="11">
    <source>
        <dbReference type="Proteomes" id="UP000076632"/>
    </source>
</evidence>
<evidence type="ECO:0000313" key="10">
    <source>
        <dbReference type="EMBL" id="KZF26963.1"/>
    </source>
</evidence>
<feature type="transmembrane region" description="Helical" evidence="6">
    <location>
        <begin position="44"/>
        <end position="66"/>
    </location>
</feature>
<dbReference type="PANTHER" id="PTHR37994:SF4">
    <property type="entry name" value="ER TRANSPORTER 6TM N-TERMINAL DOMAIN-CONTAINING PROTEIN-RELATED"/>
    <property type="match status" value="1"/>
</dbReference>
<dbReference type="Proteomes" id="UP000076632">
    <property type="component" value="Unassembled WGS sequence"/>
</dbReference>
<dbReference type="AlphaFoldDB" id="A0A165K472"/>
<proteinExistence type="predicted"/>
<keyword evidence="11" id="KW-1185">Reference proteome</keyword>
<feature type="transmembrane region" description="Helical" evidence="6">
    <location>
        <begin position="732"/>
        <end position="751"/>
    </location>
</feature>
<dbReference type="InParanoid" id="A0A165K472"/>
<evidence type="ECO:0008006" key="12">
    <source>
        <dbReference type="Google" id="ProtNLM"/>
    </source>
</evidence>
<feature type="region of interest" description="Disordered" evidence="5">
    <location>
        <begin position="1"/>
        <end position="28"/>
    </location>
</feature>
<feature type="transmembrane region" description="Helical" evidence="6">
    <location>
        <begin position="72"/>
        <end position="93"/>
    </location>
</feature>
<feature type="transmembrane region" description="Helical" evidence="6">
    <location>
        <begin position="138"/>
        <end position="158"/>
    </location>
</feature>
<dbReference type="GeneID" id="28899209"/>
<feature type="region of interest" description="Disordered" evidence="5">
    <location>
        <begin position="258"/>
        <end position="286"/>
    </location>
</feature>
<dbReference type="STRING" id="1328760.A0A165K472"/>
<evidence type="ECO:0000256" key="2">
    <source>
        <dbReference type="ARBA" id="ARBA00022692"/>
    </source>
</evidence>
<feature type="domain" description="Integral membrane bound transporter" evidence="9">
    <location>
        <begin position="654"/>
        <end position="792"/>
    </location>
</feature>
<dbReference type="Pfam" id="PF13515">
    <property type="entry name" value="FUSC_2"/>
    <property type="match status" value="1"/>
</dbReference>
<dbReference type="OrthoDB" id="2274698at2759"/>
<dbReference type="OMA" id="RFPKKQY"/>
<feature type="compositionally biased region" description="Basic and acidic residues" evidence="5">
    <location>
        <begin position="261"/>
        <end position="286"/>
    </location>
</feature>
<dbReference type="EMBL" id="KV407454">
    <property type="protein sequence ID" value="KZF26963.1"/>
    <property type="molecule type" value="Genomic_DNA"/>
</dbReference>
<evidence type="ECO:0000256" key="3">
    <source>
        <dbReference type="ARBA" id="ARBA00022989"/>
    </source>
</evidence>
<accession>A0A165K472</accession>